<evidence type="ECO:0000313" key="2">
    <source>
        <dbReference type="Proteomes" id="UP000195137"/>
    </source>
</evidence>
<accession>A0A1Y3GAS9</accession>
<evidence type="ECO:0000313" key="1">
    <source>
        <dbReference type="EMBL" id="OUJ18350.1"/>
    </source>
</evidence>
<dbReference type="EMBL" id="MRZU01000004">
    <property type="protein sequence ID" value="OUJ18350.1"/>
    <property type="molecule type" value="Genomic_DNA"/>
</dbReference>
<proteinExistence type="predicted"/>
<dbReference type="AlphaFoldDB" id="A0A1Y3GAS9"/>
<dbReference type="InterPro" id="IPR007417">
    <property type="entry name" value="DUF473"/>
</dbReference>
<keyword evidence="2" id="KW-1185">Reference proteome</keyword>
<dbReference type="Proteomes" id="UP000195137">
    <property type="component" value="Unassembled WGS sequence"/>
</dbReference>
<name>A0A1Y3GAS9_9EURY</name>
<dbReference type="Pfam" id="PF04322">
    <property type="entry name" value="DUF473"/>
    <property type="match status" value="1"/>
</dbReference>
<organism evidence="1 2">
    <name type="scientific">Methanonatronarchaeum thermophilum</name>
    <dbReference type="NCBI Taxonomy" id="1927129"/>
    <lineage>
        <taxon>Archaea</taxon>
        <taxon>Methanobacteriati</taxon>
        <taxon>Methanobacteriota</taxon>
        <taxon>Methanonatronarchaeia</taxon>
        <taxon>Methanonatronarchaeales</taxon>
        <taxon>Methanonatronarchaeaceae</taxon>
        <taxon>Methanonatronarchaeum</taxon>
    </lineage>
</organism>
<gene>
    <name evidence="1" type="ORF">AMET1_1262</name>
</gene>
<protein>
    <submittedName>
        <fullName evidence="1">Uncharacterized protein</fullName>
    </submittedName>
</protein>
<dbReference type="OrthoDB" id="49941at2157"/>
<sequence length="129" mass="14521">MKMKVLSGIAQPVLDDLLRDGTRTIELRSANNIMTIFDQKPGDYILLSDKKRDDITRGTNGIIAKIKNKKISMHHISYSTNSIYEERELTIARIKTQTAGLGTIKQIIKQTPQGITTEVKERTEKYSAG</sequence>
<comment type="caution">
    <text evidence="1">The sequence shown here is derived from an EMBL/GenBank/DDBJ whole genome shotgun (WGS) entry which is preliminary data.</text>
</comment>
<reference evidence="1 2" key="1">
    <citation type="submission" date="2016-12" db="EMBL/GenBank/DDBJ databases">
        <title>Discovery of methanogenic haloarchaea.</title>
        <authorList>
            <person name="Sorokin D.Y."/>
            <person name="Makarova K.S."/>
            <person name="Abbas B."/>
            <person name="Ferrer M."/>
            <person name="Golyshin P.N."/>
        </authorList>
    </citation>
    <scope>NUCLEOTIDE SEQUENCE [LARGE SCALE GENOMIC DNA]</scope>
    <source>
        <strain evidence="1">AMET1</strain>
    </source>
</reference>
<dbReference type="RefSeq" id="WP_086637635.1">
    <property type="nucleotide sequence ID" value="NZ_MRZU01000004.1"/>
</dbReference>